<dbReference type="PANTHER" id="PTHR35450:SF2">
    <property type="entry name" value="REVERSE TRANSCRIPTASE DOMAIN-CONTAINING PROTEIN"/>
    <property type="match status" value="1"/>
</dbReference>
<evidence type="ECO:0000313" key="1">
    <source>
        <dbReference type="EMBL" id="KAF7682470.1"/>
    </source>
</evidence>
<sequence>MGNMVKETESFFKAIGLEINREKSATNDSQCENTATLLDGTGVYKYLGIIEDHSSNIMRESFEKVRRELLARVNRLCESNLNSKNLFKANNEHAIFLVNYHIRLQNLEPADFLKLDQKIRQTLIKHKVHLKPGCKKRLYLPRTEMGRGLHSVEMKSEYMLLQLLDTLKKYINISSRRAAILKVEEQNKTHLSLIYEYLKSKYSLRDVSAKCLLNAQRKLLYDEINKKKFHEKLYRARSNELVSLKDSSTWMEYGNIDSRAEGIHCYIQDRNVFWRDDALQCQHCGKAKKSIDHLATGCDRMLGHDYTRRHNKVLRCIHFLLANKYGFKKSIKLRSYSVQKVMEMKEPKFGSIQG</sequence>
<name>A0ABQ7HWG4_9MICR</name>
<dbReference type="PANTHER" id="PTHR35450">
    <property type="entry name" value="REVERSE TRANSCRIPTASE DOMAIN-CONTAINING PROTEIN"/>
    <property type="match status" value="1"/>
</dbReference>
<keyword evidence="2" id="KW-1185">Reference proteome</keyword>
<dbReference type="EMBL" id="SBIQ01000251">
    <property type="protein sequence ID" value="KAF7682470.1"/>
    <property type="molecule type" value="Genomic_DNA"/>
</dbReference>
<reference evidence="1 2" key="1">
    <citation type="submission" date="2019-01" db="EMBL/GenBank/DDBJ databases">
        <title>Genomes sequencing and comparative genomics of infectious freshwater microsporidia, Cucumispora dikerogammari and Thelohania contejeani.</title>
        <authorList>
            <person name="Cormier A."/>
            <person name="Giraud I."/>
            <person name="Wattier R."/>
            <person name="Teixeira M."/>
            <person name="Grandjean F."/>
            <person name="Rigaud T."/>
            <person name="Cordaux R."/>
        </authorList>
    </citation>
    <scope>NUCLEOTIDE SEQUENCE [LARGE SCALE GENOMIC DNA]</scope>
    <source>
        <strain evidence="1">T1</strain>
        <tissue evidence="1">Spores</tissue>
    </source>
</reference>
<comment type="caution">
    <text evidence="1">The sequence shown here is derived from an EMBL/GenBank/DDBJ whole genome shotgun (WGS) entry which is preliminary data.</text>
</comment>
<gene>
    <name evidence="1" type="ORF">TCON_2303</name>
</gene>
<accession>A0ABQ7HWG4</accession>
<evidence type="ECO:0000313" key="2">
    <source>
        <dbReference type="Proteomes" id="UP001516464"/>
    </source>
</evidence>
<protein>
    <submittedName>
        <fullName evidence="1">Uncharacterized protein</fullName>
    </submittedName>
</protein>
<organism evidence="1 2">
    <name type="scientific">Astathelohania contejeani</name>
    <dbReference type="NCBI Taxonomy" id="164912"/>
    <lineage>
        <taxon>Eukaryota</taxon>
        <taxon>Fungi</taxon>
        <taxon>Fungi incertae sedis</taxon>
        <taxon>Microsporidia</taxon>
        <taxon>Astathelohaniidae</taxon>
        <taxon>Astathelohania</taxon>
    </lineage>
</organism>
<dbReference type="Proteomes" id="UP001516464">
    <property type="component" value="Unassembled WGS sequence"/>
</dbReference>
<proteinExistence type="predicted"/>